<dbReference type="CDD" id="cd03784">
    <property type="entry name" value="GT1_Gtf-like"/>
    <property type="match status" value="1"/>
</dbReference>
<organism evidence="3 4">
    <name type="scientific">Microtetraspora fusca</name>
    <dbReference type="NCBI Taxonomy" id="1997"/>
    <lineage>
        <taxon>Bacteria</taxon>
        <taxon>Bacillati</taxon>
        <taxon>Actinomycetota</taxon>
        <taxon>Actinomycetes</taxon>
        <taxon>Streptosporangiales</taxon>
        <taxon>Streptosporangiaceae</taxon>
        <taxon>Microtetraspora</taxon>
    </lineage>
</organism>
<comment type="caution">
    <text evidence="3">The sequence shown here is derived from an EMBL/GenBank/DDBJ whole genome shotgun (WGS) entry which is preliminary data.</text>
</comment>
<accession>A0ABW6V6Y0</accession>
<dbReference type="InterPro" id="IPR010610">
    <property type="entry name" value="EryCIII-like_C"/>
</dbReference>
<reference evidence="3 4" key="1">
    <citation type="submission" date="2024-10" db="EMBL/GenBank/DDBJ databases">
        <title>The Natural Products Discovery Center: Release of the First 8490 Sequenced Strains for Exploring Actinobacteria Biosynthetic Diversity.</title>
        <authorList>
            <person name="Kalkreuter E."/>
            <person name="Kautsar S.A."/>
            <person name="Yang D."/>
            <person name="Bader C.D."/>
            <person name="Teijaro C.N."/>
            <person name="Fluegel L."/>
            <person name="Davis C.M."/>
            <person name="Simpson J.R."/>
            <person name="Lauterbach L."/>
            <person name="Steele A.D."/>
            <person name="Gui C."/>
            <person name="Meng S."/>
            <person name="Li G."/>
            <person name="Viehrig K."/>
            <person name="Ye F."/>
            <person name="Su P."/>
            <person name="Kiefer A.F."/>
            <person name="Nichols A."/>
            <person name="Cepeda A.J."/>
            <person name="Yan W."/>
            <person name="Fan B."/>
            <person name="Jiang Y."/>
            <person name="Adhikari A."/>
            <person name="Zheng C.-J."/>
            <person name="Schuster L."/>
            <person name="Cowan T.M."/>
            <person name="Smanski M.J."/>
            <person name="Chevrette M.G."/>
            <person name="De Carvalho L.P.S."/>
            <person name="Shen B."/>
        </authorList>
    </citation>
    <scope>NUCLEOTIDE SEQUENCE [LARGE SCALE GENOMIC DNA]</scope>
    <source>
        <strain evidence="3 4">NPDC001281</strain>
    </source>
</reference>
<dbReference type="InterPro" id="IPR050426">
    <property type="entry name" value="Glycosyltransferase_28"/>
</dbReference>
<evidence type="ECO:0000259" key="2">
    <source>
        <dbReference type="Pfam" id="PF06722"/>
    </source>
</evidence>
<evidence type="ECO:0000259" key="1">
    <source>
        <dbReference type="Pfam" id="PF03033"/>
    </source>
</evidence>
<dbReference type="Proteomes" id="UP001602119">
    <property type="component" value="Unassembled WGS sequence"/>
</dbReference>
<dbReference type="Pfam" id="PF03033">
    <property type="entry name" value="Glyco_transf_28"/>
    <property type="match status" value="1"/>
</dbReference>
<dbReference type="PANTHER" id="PTHR48050:SF13">
    <property type="entry name" value="STEROL 3-BETA-GLUCOSYLTRANSFERASE UGT80A2"/>
    <property type="match status" value="1"/>
</dbReference>
<feature type="domain" description="Erythromycin biosynthesis protein CIII-like C-terminal" evidence="2">
    <location>
        <begin position="290"/>
        <end position="388"/>
    </location>
</feature>
<dbReference type="Gene3D" id="3.40.50.2000">
    <property type="entry name" value="Glycogen Phosphorylase B"/>
    <property type="match status" value="2"/>
</dbReference>
<sequence>MRPLLITVGSRGDVQPYLALARGLLAAGHRPLLAAPRRFEALVAGHGVEFAPLNDEMLTLRDSAKGQGVRAAITAARSVKPMLRRLLDDQATLAAGRADVVIHHPKSLGGPYIAEKLGVPAVAGLLLPLYLPTSAFSSPILPVRVPRALNRASWRITSAVELPYRSAVRAWRSAALGLEGGLRTVTSLVAEGGVLHAWSPHVLPAPDDWPAAAHPTGFWTLPPDDGWTPPERLARFLDEGEPPVYVGFGSSVGDAPEALAATVVEAVRLSGRRAVLATGWGALRPGAETDGVMVIEEAPHDWLLPRVAAAVHHGGVGTVAAAVRAGVPQIVRPFMGDQPFWAARLHRLGVAPAPLAGRLTAEHLAAAIESAARLAPAARVLAGRVAAEDGVATAVARIAEHAASHT</sequence>
<dbReference type="Pfam" id="PF06722">
    <property type="entry name" value="EryCIII-like_C"/>
    <property type="match status" value="1"/>
</dbReference>
<dbReference type="SUPFAM" id="SSF53756">
    <property type="entry name" value="UDP-Glycosyltransferase/glycogen phosphorylase"/>
    <property type="match status" value="1"/>
</dbReference>
<feature type="domain" description="Glycosyltransferase family 28 N-terminal" evidence="1">
    <location>
        <begin position="5"/>
        <end position="128"/>
    </location>
</feature>
<evidence type="ECO:0000313" key="3">
    <source>
        <dbReference type="EMBL" id="MFF4774696.1"/>
    </source>
</evidence>
<dbReference type="RefSeq" id="WP_387342991.1">
    <property type="nucleotide sequence ID" value="NZ_JBIAXI010000009.1"/>
</dbReference>
<gene>
    <name evidence="3" type="ORF">ACFY05_17735</name>
</gene>
<dbReference type="InterPro" id="IPR002213">
    <property type="entry name" value="UDP_glucos_trans"/>
</dbReference>
<dbReference type="InterPro" id="IPR004276">
    <property type="entry name" value="GlycoTrans_28_N"/>
</dbReference>
<keyword evidence="4" id="KW-1185">Reference proteome</keyword>
<evidence type="ECO:0000313" key="4">
    <source>
        <dbReference type="Proteomes" id="UP001602119"/>
    </source>
</evidence>
<dbReference type="EMBL" id="JBIAXI010000009">
    <property type="protein sequence ID" value="MFF4774696.1"/>
    <property type="molecule type" value="Genomic_DNA"/>
</dbReference>
<dbReference type="PANTHER" id="PTHR48050">
    <property type="entry name" value="STEROL 3-BETA-GLUCOSYLTRANSFERASE"/>
    <property type="match status" value="1"/>
</dbReference>
<proteinExistence type="predicted"/>
<name>A0ABW6V6Y0_MICFU</name>
<protein>
    <submittedName>
        <fullName evidence="3">Glycosyltransferase</fullName>
    </submittedName>
</protein>